<dbReference type="OrthoDB" id="9790442at2"/>
<dbReference type="Gene3D" id="6.10.250.690">
    <property type="match status" value="1"/>
</dbReference>
<dbReference type="PROSITE" id="PS50110">
    <property type="entry name" value="RESPONSE_REGULATORY"/>
    <property type="match status" value="1"/>
</dbReference>
<evidence type="ECO:0000259" key="8">
    <source>
        <dbReference type="PROSITE" id="PS50110"/>
    </source>
</evidence>
<sequence length="236" mass="26636">MHILIVEDDQIIGKNVEIALKEDGFEVLLCRDGLAGEEAIKTGSFDCIILDINLPGKSGFELCKIIRHADNLTPIILLTAFDELEDKVQGFESGADDYVTKPFYMKELSLRVNSLIKRKGKGEVNKGNKGESKYLRINDLVLDLKDKRVNRAGHNIDLTPREFQILLKLVEAGGASVSKKDLVKEIWGSLFDHNTNTIEVYVNFLRNKIDKPFGYQLIKTRIGYGYYIETQQIEGA</sequence>
<dbReference type="SUPFAM" id="SSF52172">
    <property type="entry name" value="CheY-like"/>
    <property type="match status" value="1"/>
</dbReference>
<dbReference type="SMART" id="SM00448">
    <property type="entry name" value="REC"/>
    <property type="match status" value="1"/>
</dbReference>
<dbReference type="InterPro" id="IPR001867">
    <property type="entry name" value="OmpR/PhoB-type_DNA-bd"/>
</dbReference>
<dbReference type="Gene3D" id="1.10.10.10">
    <property type="entry name" value="Winged helix-like DNA-binding domain superfamily/Winged helix DNA-binding domain"/>
    <property type="match status" value="1"/>
</dbReference>
<dbReference type="CDD" id="cd00383">
    <property type="entry name" value="trans_reg_C"/>
    <property type="match status" value="1"/>
</dbReference>
<evidence type="ECO:0000259" key="9">
    <source>
        <dbReference type="PROSITE" id="PS51755"/>
    </source>
</evidence>
<dbReference type="RefSeq" id="WP_091399229.1">
    <property type="nucleotide sequence ID" value="NZ_FNQY01000015.1"/>
</dbReference>
<dbReference type="PANTHER" id="PTHR48111">
    <property type="entry name" value="REGULATOR OF RPOS"/>
    <property type="match status" value="1"/>
</dbReference>
<dbReference type="STRING" id="551991.SAMN05192529_11560"/>
<evidence type="ECO:0000256" key="6">
    <source>
        <dbReference type="PROSITE-ProRule" id="PRU00169"/>
    </source>
</evidence>
<feature type="modified residue" description="4-aspartylphosphate" evidence="6">
    <location>
        <position position="51"/>
    </location>
</feature>
<evidence type="ECO:0000313" key="11">
    <source>
        <dbReference type="Proteomes" id="UP000199041"/>
    </source>
</evidence>
<accession>A0A1H4ALC6</accession>
<dbReference type="GO" id="GO:0000976">
    <property type="term" value="F:transcription cis-regulatory region binding"/>
    <property type="evidence" value="ECO:0007669"/>
    <property type="project" value="TreeGrafter"/>
</dbReference>
<dbReference type="InterPro" id="IPR039420">
    <property type="entry name" value="WalR-like"/>
</dbReference>
<dbReference type="Pfam" id="PF00072">
    <property type="entry name" value="Response_reg"/>
    <property type="match status" value="1"/>
</dbReference>
<dbReference type="Proteomes" id="UP000199041">
    <property type="component" value="Unassembled WGS sequence"/>
</dbReference>
<protein>
    <submittedName>
        <fullName evidence="10">DNA-binding response regulator, OmpR family, contains REC and winged-helix (WHTH) domain</fullName>
    </submittedName>
</protein>
<dbReference type="InterPro" id="IPR011006">
    <property type="entry name" value="CheY-like_superfamily"/>
</dbReference>
<keyword evidence="2" id="KW-0902">Two-component regulatory system</keyword>
<evidence type="ECO:0000256" key="1">
    <source>
        <dbReference type="ARBA" id="ARBA00022553"/>
    </source>
</evidence>
<dbReference type="GO" id="GO:0005829">
    <property type="term" value="C:cytosol"/>
    <property type="evidence" value="ECO:0007669"/>
    <property type="project" value="TreeGrafter"/>
</dbReference>
<feature type="domain" description="OmpR/PhoB-type" evidence="9">
    <location>
        <begin position="132"/>
        <end position="230"/>
    </location>
</feature>
<name>A0A1H4ALC6_9BACT</name>
<dbReference type="InterPro" id="IPR016032">
    <property type="entry name" value="Sig_transdc_resp-reg_C-effctor"/>
</dbReference>
<gene>
    <name evidence="10" type="ORF">SAMN05192529_11560</name>
</gene>
<feature type="domain" description="Response regulatory" evidence="8">
    <location>
        <begin position="2"/>
        <end position="116"/>
    </location>
</feature>
<evidence type="ECO:0000256" key="2">
    <source>
        <dbReference type="ARBA" id="ARBA00023012"/>
    </source>
</evidence>
<dbReference type="GO" id="GO:0000156">
    <property type="term" value="F:phosphorelay response regulator activity"/>
    <property type="evidence" value="ECO:0007669"/>
    <property type="project" value="TreeGrafter"/>
</dbReference>
<dbReference type="Pfam" id="PF00486">
    <property type="entry name" value="Trans_reg_C"/>
    <property type="match status" value="1"/>
</dbReference>
<evidence type="ECO:0000256" key="5">
    <source>
        <dbReference type="ARBA" id="ARBA00023163"/>
    </source>
</evidence>
<evidence type="ECO:0000256" key="4">
    <source>
        <dbReference type="ARBA" id="ARBA00023125"/>
    </source>
</evidence>
<dbReference type="EMBL" id="FNQY01000015">
    <property type="protein sequence ID" value="SEA36769.1"/>
    <property type="molecule type" value="Genomic_DNA"/>
</dbReference>
<evidence type="ECO:0000256" key="3">
    <source>
        <dbReference type="ARBA" id="ARBA00023015"/>
    </source>
</evidence>
<dbReference type="InterPro" id="IPR036388">
    <property type="entry name" value="WH-like_DNA-bd_sf"/>
</dbReference>
<dbReference type="PANTHER" id="PTHR48111:SF22">
    <property type="entry name" value="REGULATOR OF RPOS"/>
    <property type="match status" value="1"/>
</dbReference>
<dbReference type="PROSITE" id="PS51755">
    <property type="entry name" value="OMPR_PHOB"/>
    <property type="match status" value="1"/>
</dbReference>
<keyword evidence="5" id="KW-0804">Transcription</keyword>
<dbReference type="GO" id="GO:0032993">
    <property type="term" value="C:protein-DNA complex"/>
    <property type="evidence" value="ECO:0007669"/>
    <property type="project" value="TreeGrafter"/>
</dbReference>
<evidence type="ECO:0000256" key="7">
    <source>
        <dbReference type="PROSITE-ProRule" id="PRU01091"/>
    </source>
</evidence>
<evidence type="ECO:0000313" key="10">
    <source>
        <dbReference type="EMBL" id="SEA36769.1"/>
    </source>
</evidence>
<reference evidence="10 11" key="1">
    <citation type="submission" date="2016-10" db="EMBL/GenBank/DDBJ databases">
        <authorList>
            <person name="de Groot N.N."/>
        </authorList>
    </citation>
    <scope>NUCLEOTIDE SEQUENCE [LARGE SCALE GENOMIC DNA]</scope>
    <source>
        <strain evidence="10 11">Vu-144</strain>
    </source>
</reference>
<dbReference type="CDD" id="cd17574">
    <property type="entry name" value="REC_OmpR"/>
    <property type="match status" value="1"/>
</dbReference>
<dbReference type="AlphaFoldDB" id="A0A1H4ALC6"/>
<dbReference type="Gene3D" id="3.40.50.2300">
    <property type="match status" value="1"/>
</dbReference>
<keyword evidence="11" id="KW-1185">Reference proteome</keyword>
<keyword evidence="1 6" id="KW-0597">Phosphoprotein</keyword>
<proteinExistence type="predicted"/>
<feature type="DNA-binding region" description="OmpR/PhoB-type" evidence="7">
    <location>
        <begin position="132"/>
        <end position="230"/>
    </location>
</feature>
<keyword evidence="4 7" id="KW-0238">DNA-binding</keyword>
<dbReference type="SUPFAM" id="SSF46894">
    <property type="entry name" value="C-terminal effector domain of the bipartite response regulators"/>
    <property type="match status" value="1"/>
</dbReference>
<dbReference type="GO" id="GO:0006355">
    <property type="term" value="P:regulation of DNA-templated transcription"/>
    <property type="evidence" value="ECO:0007669"/>
    <property type="project" value="InterPro"/>
</dbReference>
<dbReference type="InterPro" id="IPR001789">
    <property type="entry name" value="Sig_transdc_resp-reg_receiver"/>
</dbReference>
<dbReference type="SMART" id="SM00862">
    <property type="entry name" value="Trans_reg_C"/>
    <property type="match status" value="1"/>
</dbReference>
<keyword evidence="3" id="KW-0805">Transcription regulation</keyword>
<organism evidence="10 11">
    <name type="scientific">Arachidicoccus rhizosphaerae</name>
    <dbReference type="NCBI Taxonomy" id="551991"/>
    <lineage>
        <taxon>Bacteria</taxon>
        <taxon>Pseudomonadati</taxon>
        <taxon>Bacteroidota</taxon>
        <taxon>Chitinophagia</taxon>
        <taxon>Chitinophagales</taxon>
        <taxon>Chitinophagaceae</taxon>
        <taxon>Arachidicoccus</taxon>
    </lineage>
</organism>